<gene>
    <name evidence="1" type="ORF">S06H3_43276</name>
</gene>
<dbReference type="AlphaFoldDB" id="X1NM35"/>
<name>X1NM35_9ZZZZ</name>
<proteinExistence type="predicted"/>
<dbReference type="Gene3D" id="3.30.565.10">
    <property type="entry name" value="Histidine kinase-like ATPase, C-terminal domain"/>
    <property type="match status" value="1"/>
</dbReference>
<protein>
    <recommendedName>
        <fullName evidence="2">Histidine kinase/HSP90-like ATPase domain-containing protein</fullName>
    </recommendedName>
</protein>
<dbReference type="EMBL" id="BARV01026832">
    <property type="protein sequence ID" value="GAI45062.1"/>
    <property type="molecule type" value="Genomic_DNA"/>
</dbReference>
<reference evidence="1" key="1">
    <citation type="journal article" date="2014" name="Front. Microbiol.">
        <title>High frequency of phylogenetically diverse reductive dehalogenase-homologous genes in deep subseafloor sedimentary metagenomes.</title>
        <authorList>
            <person name="Kawai M."/>
            <person name="Futagami T."/>
            <person name="Toyoda A."/>
            <person name="Takaki Y."/>
            <person name="Nishi S."/>
            <person name="Hori S."/>
            <person name="Arai W."/>
            <person name="Tsubouchi T."/>
            <person name="Morono Y."/>
            <person name="Uchiyama I."/>
            <person name="Ito T."/>
            <person name="Fujiyama A."/>
            <person name="Inagaki F."/>
            <person name="Takami H."/>
        </authorList>
    </citation>
    <scope>NUCLEOTIDE SEQUENCE</scope>
    <source>
        <strain evidence="1">Expedition CK06-06</strain>
    </source>
</reference>
<feature type="non-terminal residue" evidence="1">
    <location>
        <position position="1"/>
    </location>
</feature>
<accession>X1NM35</accession>
<dbReference type="InterPro" id="IPR036890">
    <property type="entry name" value="HATPase_C_sf"/>
</dbReference>
<organism evidence="1">
    <name type="scientific">marine sediment metagenome</name>
    <dbReference type="NCBI Taxonomy" id="412755"/>
    <lineage>
        <taxon>unclassified sequences</taxon>
        <taxon>metagenomes</taxon>
        <taxon>ecological metagenomes</taxon>
    </lineage>
</organism>
<evidence type="ECO:0008006" key="2">
    <source>
        <dbReference type="Google" id="ProtNLM"/>
    </source>
</evidence>
<sequence>EFALGIVEGHDGRIYAKSKPGKGATFVVELPLTGEKVKEAKQS</sequence>
<evidence type="ECO:0000313" key="1">
    <source>
        <dbReference type="EMBL" id="GAI45062.1"/>
    </source>
</evidence>
<dbReference type="SUPFAM" id="SSF55874">
    <property type="entry name" value="ATPase domain of HSP90 chaperone/DNA topoisomerase II/histidine kinase"/>
    <property type="match status" value="1"/>
</dbReference>
<comment type="caution">
    <text evidence="1">The sequence shown here is derived from an EMBL/GenBank/DDBJ whole genome shotgun (WGS) entry which is preliminary data.</text>
</comment>